<dbReference type="PANTHER" id="PTHR31343">
    <property type="entry name" value="T15D22.8"/>
    <property type="match status" value="1"/>
</dbReference>
<name>A0AAE1IQK8_9FABA</name>
<dbReference type="EMBL" id="JAWXYG010000013">
    <property type="protein sequence ID" value="KAK4255477.1"/>
    <property type="molecule type" value="Genomic_DNA"/>
</dbReference>
<sequence>MIFDKVSTQSNLDCFLRCITPVVQSQFLPKSEIRKLNRLWHPWERERIEYLRLGDLWNRYDEWSAYGAGVPIALNNGETLVQYYVPYLSAIQIFTSNRFREEAESGECETRDSCSDCYSEESESDKLWRCDGSLSSEEAGVEQNSSHWHLNDRLGHLYFQYFERSTPYGRVPLMDKIKGFSERYPGLMSLRSVDLSPASWMAVAWYPIYHIPMGRTIKDLSTCFLTYHTLSSSFQDMEIEDDIEGGQVKRKEGEGISLPPFGLATYKMQGNVWVSGNNGRDQERLFSLLSVADSWLKQLRVQHHDFNYFIGIRHT</sequence>
<gene>
    <name evidence="1" type="ORF">QN277_008475</name>
</gene>
<organism evidence="1 2">
    <name type="scientific">Acacia crassicarpa</name>
    <name type="common">northern wattle</name>
    <dbReference type="NCBI Taxonomy" id="499986"/>
    <lineage>
        <taxon>Eukaryota</taxon>
        <taxon>Viridiplantae</taxon>
        <taxon>Streptophyta</taxon>
        <taxon>Embryophyta</taxon>
        <taxon>Tracheophyta</taxon>
        <taxon>Spermatophyta</taxon>
        <taxon>Magnoliopsida</taxon>
        <taxon>eudicotyledons</taxon>
        <taxon>Gunneridae</taxon>
        <taxon>Pentapetalae</taxon>
        <taxon>rosids</taxon>
        <taxon>fabids</taxon>
        <taxon>Fabales</taxon>
        <taxon>Fabaceae</taxon>
        <taxon>Caesalpinioideae</taxon>
        <taxon>mimosoid clade</taxon>
        <taxon>Acacieae</taxon>
        <taxon>Acacia</taxon>
    </lineage>
</organism>
<dbReference type="Pfam" id="PF05623">
    <property type="entry name" value="DUF789"/>
    <property type="match status" value="1"/>
</dbReference>
<protein>
    <submittedName>
        <fullName evidence="1">Uncharacterized protein</fullName>
    </submittedName>
</protein>
<dbReference type="InterPro" id="IPR008507">
    <property type="entry name" value="DUF789"/>
</dbReference>
<dbReference type="PANTHER" id="PTHR31343:SF3">
    <property type="entry name" value="DUF789 DOMAIN-CONTAINING PROTEIN"/>
    <property type="match status" value="1"/>
</dbReference>
<accession>A0AAE1IQK8</accession>
<proteinExistence type="predicted"/>
<dbReference type="Proteomes" id="UP001293593">
    <property type="component" value="Unassembled WGS sequence"/>
</dbReference>
<evidence type="ECO:0000313" key="2">
    <source>
        <dbReference type="Proteomes" id="UP001293593"/>
    </source>
</evidence>
<reference evidence="1" key="1">
    <citation type="submission" date="2023-10" db="EMBL/GenBank/DDBJ databases">
        <title>Chromosome-level genome of the transformable northern wattle, Acacia crassicarpa.</title>
        <authorList>
            <person name="Massaro I."/>
            <person name="Sinha N.R."/>
            <person name="Poethig S."/>
            <person name="Leichty A.R."/>
        </authorList>
    </citation>
    <scope>NUCLEOTIDE SEQUENCE</scope>
    <source>
        <strain evidence="1">Acra3RX</strain>
        <tissue evidence="1">Leaf</tissue>
    </source>
</reference>
<evidence type="ECO:0000313" key="1">
    <source>
        <dbReference type="EMBL" id="KAK4255477.1"/>
    </source>
</evidence>
<keyword evidence="2" id="KW-1185">Reference proteome</keyword>
<comment type="caution">
    <text evidence="1">The sequence shown here is derived from an EMBL/GenBank/DDBJ whole genome shotgun (WGS) entry which is preliminary data.</text>
</comment>
<dbReference type="AlphaFoldDB" id="A0AAE1IQK8"/>